<evidence type="ECO:0000313" key="2">
    <source>
        <dbReference type="Proteomes" id="UP001567538"/>
    </source>
</evidence>
<reference evidence="1 2" key="1">
    <citation type="submission" date="2024-06" db="EMBL/GenBank/DDBJ databases">
        <title>A chromosome level genome sequence of Diviner's sage (Salvia divinorum).</title>
        <authorList>
            <person name="Ford S.A."/>
            <person name="Ro D.-K."/>
            <person name="Ness R.W."/>
            <person name="Phillips M.A."/>
        </authorList>
    </citation>
    <scope>NUCLEOTIDE SEQUENCE [LARGE SCALE GENOMIC DNA]</scope>
    <source>
        <strain evidence="1">SAF-2024a</strain>
        <tissue evidence="1">Leaf</tissue>
    </source>
</reference>
<protein>
    <submittedName>
        <fullName evidence="1">Uncharacterized protein</fullName>
    </submittedName>
</protein>
<sequence length="274" mass="30810">MAKETHNAHNPNPMLLENVLSSLQCLTLELLKNRQQHVALSQRVNQLHSILGKPLVNSDPKAPMFNGSNPSGWVRKVQSYFYHFETSEEDRIWLVGLLFERSASSVWDSYQNPYNMLSSWSEFLEAVERRFNPPRIFKVAGTVLGVGVETLISGGSTHNFIHPYVAERLGLQVAPTHPFRVYVGNGASLNCFHKCEKTKLLIQGHEAVVDLYVLHIHGSDVVLGVQWLESLGEVTENYADLTMKFMHNDKPVTLRADGQNGEQVSCYAMEASFA</sequence>
<name>A0ABD1GGY1_SALDI</name>
<comment type="caution">
    <text evidence="1">The sequence shown here is derived from an EMBL/GenBank/DDBJ whole genome shotgun (WGS) entry which is preliminary data.</text>
</comment>
<organism evidence="1 2">
    <name type="scientific">Salvia divinorum</name>
    <name type="common">Maria pastora</name>
    <name type="synonym">Diviner's sage</name>
    <dbReference type="NCBI Taxonomy" id="28513"/>
    <lineage>
        <taxon>Eukaryota</taxon>
        <taxon>Viridiplantae</taxon>
        <taxon>Streptophyta</taxon>
        <taxon>Embryophyta</taxon>
        <taxon>Tracheophyta</taxon>
        <taxon>Spermatophyta</taxon>
        <taxon>Magnoliopsida</taxon>
        <taxon>eudicotyledons</taxon>
        <taxon>Gunneridae</taxon>
        <taxon>Pentapetalae</taxon>
        <taxon>asterids</taxon>
        <taxon>lamiids</taxon>
        <taxon>Lamiales</taxon>
        <taxon>Lamiaceae</taxon>
        <taxon>Nepetoideae</taxon>
        <taxon>Mentheae</taxon>
        <taxon>Salviinae</taxon>
        <taxon>Salvia</taxon>
        <taxon>Salvia subgen. Calosphace</taxon>
    </lineage>
</organism>
<dbReference type="Pfam" id="PF08284">
    <property type="entry name" value="RVP_2"/>
    <property type="match status" value="1"/>
</dbReference>
<evidence type="ECO:0000313" key="1">
    <source>
        <dbReference type="EMBL" id="KAL1542303.1"/>
    </source>
</evidence>
<accession>A0ABD1GGY1</accession>
<proteinExistence type="predicted"/>
<dbReference type="Proteomes" id="UP001567538">
    <property type="component" value="Unassembled WGS sequence"/>
</dbReference>
<dbReference type="InterPro" id="IPR021109">
    <property type="entry name" value="Peptidase_aspartic_dom_sf"/>
</dbReference>
<dbReference type="Gene3D" id="2.40.70.10">
    <property type="entry name" value="Acid Proteases"/>
    <property type="match status" value="1"/>
</dbReference>
<dbReference type="EMBL" id="JBEAFC010000009">
    <property type="protein sequence ID" value="KAL1542303.1"/>
    <property type="molecule type" value="Genomic_DNA"/>
</dbReference>
<dbReference type="AlphaFoldDB" id="A0ABD1GGY1"/>
<dbReference type="CDD" id="cd00303">
    <property type="entry name" value="retropepsin_like"/>
    <property type="match status" value="1"/>
</dbReference>
<keyword evidence="2" id="KW-1185">Reference proteome</keyword>
<gene>
    <name evidence="1" type="ORF">AAHA92_26417</name>
</gene>